<keyword evidence="5" id="KW-1185">Reference proteome</keyword>
<dbReference type="Pfam" id="PF12763">
    <property type="entry name" value="EH"/>
    <property type="match status" value="1"/>
</dbReference>
<evidence type="ECO:0000256" key="1">
    <source>
        <dbReference type="SAM" id="MobiDB-lite"/>
    </source>
</evidence>
<dbReference type="AlphaFoldDB" id="A0AA88L685"/>
<dbReference type="GO" id="GO:0016197">
    <property type="term" value="P:endosomal transport"/>
    <property type="evidence" value="ECO:0007669"/>
    <property type="project" value="TreeGrafter"/>
</dbReference>
<feature type="domain" description="EF-hand" evidence="3">
    <location>
        <begin position="94"/>
        <end position="129"/>
    </location>
</feature>
<dbReference type="InterPro" id="IPR000261">
    <property type="entry name" value="EH_dom"/>
</dbReference>
<reference evidence="4" key="1">
    <citation type="submission" date="2023-07" db="EMBL/GenBank/DDBJ databases">
        <title>Chromosome-level genome assembly of Artemia franciscana.</title>
        <authorList>
            <person name="Jo E."/>
        </authorList>
    </citation>
    <scope>NUCLEOTIDE SEQUENCE</scope>
    <source>
        <tissue evidence="4">Whole body</tissue>
    </source>
</reference>
<dbReference type="Gene3D" id="1.10.238.10">
    <property type="entry name" value="EF-hand"/>
    <property type="match status" value="1"/>
</dbReference>
<feature type="compositionally biased region" description="Polar residues" evidence="1">
    <location>
        <begin position="331"/>
        <end position="352"/>
    </location>
</feature>
<feature type="compositionally biased region" description="Low complexity" evidence="1">
    <location>
        <begin position="300"/>
        <end position="310"/>
    </location>
</feature>
<evidence type="ECO:0000313" key="4">
    <source>
        <dbReference type="EMBL" id="KAK2709500.1"/>
    </source>
</evidence>
<protein>
    <recommendedName>
        <fullName evidence="6">RalBP1-associated Eps domain-containing protein 2</fullName>
    </recommendedName>
</protein>
<evidence type="ECO:0000259" key="2">
    <source>
        <dbReference type="PROSITE" id="PS50031"/>
    </source>
</evidence>
<name>A0AA88L685_ARTSF</name>
<dbReference type="PANTHER" id="PTHR11216:SF174">
    <property type="entry name" value="GH06923P"/>
    <property type="match status" value="1"/>
</dbReference>
<comment type="caution">
    <text evidence="4">The sequence shown here is derived from an EMBL/GenBank/DDBJ whole genome shotgun (WGS) entry which is preliminary data.</text>
</comment>
<evidence type="ECO:0000259" key="3">
    <source>
        <dbReference type="PROSITE" id="PS50222"/>
    </source>
</evidence>
<evidence type="ECO:0000313" key="5">
    <source>
        <dbReference type="Proteomes" id="UP001187531"/>
    </source>
</evidence>
<dbReference type="CDD" id="cd00052">
    <property type="entry name" value="EH"/>
    <property type="match status" value="1"/>
</dbReference>
<dbReference type="GO" id="GO:0006897">
    <property type="term" value="P:endocytosis"/>
    <property type="evidence" value="ECO:0007669"/>
    <property type="project" value="TreeGrafter"/>
</dbReference>
<organism evidence="4 5">
    <name type="scientific">Artemia franciscana</name>
    <name type="common">Brine shrimp</name>
    <name type="synonym">Artemia sanfranciscana</name>
    <dbReference type="NCBI Taxonomy" id="6661"/>
    <lineage>
        <taxon>Eukaryota</taxon>
        <taxon>Metazoa</taxon>
        <taxon>Ecdysozoa</taxon>
        <taxon>Arthropoda</taxon>
        <taxon>Crustacea</taxon>
        <taxon>Branchiopoda</taxon>
        <taxon>Anostraca</taxon>
        <taxon>Artemiidae</taxon>
        <taxon>Artemia</taxon>
    </lineage>
</organism>
<dbReference type="GO" id="GO:0005737">
    <property type="term" value="C:cytoplasm"/>
    <property type="evidence" value="ECO:0007669"/>
    <property type="project" value="TreeGrafter"/>
</dbReference>
<dbReference type="GO" id="GO:0005886">
    <property type="term" value="C:plasma membrane"/>
    <property type="evidence" value="ECO:0007669"/>
    <property type="project" value="TreeGrafter"/>
</dbReference>
<gene>
    <name evidence="4" type="ORF">QYM36_013232</name>
</gene>
<feature type="compositionally biased region" description="Basic and acidic residues" evidence="1">
    <location>
        <begin position="1"/>
        <end position="10"/>
    </location>
</feature>
<dbReference type="InterPro" id="IPR002048">
    <property type="entry name" value="EF_hand_dom"/>
</dbReference>
<dbReference type="SUPFAM" id="SSF47473">
    <property type="entry name" value="EF-hand"/>
    <property type="match status" value="1"/>
</dbReference>
<feature type="region of interest" description="Disordered" evidence="1">
    <location>
        <begin position="1"/>
        <end position="51"/>
    </location>
</feature>
<dbReference type="EMBL" id="JAVRJZ010000017">
    <property type="protein sequence ID" value="KAK2709500.1"/>
    <property type="molecule type" value="Genomic_DNA"/>
</dbReference>
<accession>A0AA88L685</accession>
<sequence>MMKVSDEHRQLLGTEEESSDRHSEPSRSGSSASSSNNSGTASSSPAEEEEIESVYAIRPDQRAYYIERFKHLISDGSQLLPGLKAKEFFAKSKLPVSELSKIWELSDVTRDGALSLEEFLVAMHLVVLRRNNIPVPEILPPCLTIPVHNSGITLSERISSEVLIPDLEPVPINLEPKYREPLVKSQWTKFVESPTTESISSPGPKPVNFDFQKIAIEQDPRIVHPIPRRLTPEMQLENSSKQLRQEFRQPSASFACGDESQGPTSLPFSNRKDPPPPPPPPRPTKGHARSASLDLNSLGAPTRASAAHAAPLKPIIPPRVSPSLTPRRIKQTSLDVNGENSQSSAIVSSSDMVQNEVVRPGAFEVYRKTEVIENIPFANEALSSHPLKVNNPR</sequence>
<dbReference type="SMART" id="SM00027">
    <property type="entry name" value="EH"/>
    <property type="match status" value="1"/>
</dbReference>
<evidence type="ECO:0008006" key="6">
    <source>
        <dbReference type="Google" id="ProtNLM"/>
    </source>
</evidence>
<proteinExistence type="predicted"/>
<feature type="region of interest" description="Disordered" evidence="1">
    <location>
        <begin position="253"/>
        <end position="352"/>
    </location>
</feature>
<dbReference type="InterPro" id="IPR011992">
    <property type="entry name" value="EF-hand-dom_pair"/>
</dbReference>
<dbReference type="PROSITE" id="PS50031">
    <property type="entry name" value="EH"/>
    <property type="match status" value="1"/>
</dbReference>
<dbReference type="PANTHER" id="PTHR11216">
    <property type="entry name" value="EH DOMAIN"/>
    <property type="match status" value="1"/>
</dbReference>
<feature type="compositionally biased region" description="Low complexity" evidence="1">
    <location>
        <begin position="26"/>
        <end position="45"/>
    </location>
</feature>
<dbReference type="PROSITE" id="PS50222">
    <property type="entry name" value="EF_HAND_2"/>
    <property type="match status" value="1"/>
</dbReference>
<dbReference type="Proteomes" id="UP001187531">
    <property type="component" value="Unassembled WGS sequence"/>
</dbReference>
<dbReference type="GO" id="GO:0005509">
    <property type="term" value="F:calcium ion binding"/>
    <property type="evidence" value="ECO:0007669"/>
    <property type="project" value="InterPro"/>
</dbReference>
<feature type="domain" description="EH" evidence="2">
    <location>
        <begin position="61"/>
        <end position="150"/>
    </location>
</feature>